<comment type="caution">
    <text evidence="1">The sequence shown here is derived from an EMBL/GenBank/DDBJ whole genome shotgun (WGS) entry which is preliminary data.</text>
</comment>
<name>A0ABU1WL98_9BURK</name>
<evidence type="ECO:0000313" key="2">
    <source>
        <dbReference type="Proteomes" id="UP001265700"/>
    </source>
</evidence>
<dbReference type="Gene3D" id="3.40.50.1110">
    <property type="entry name" value="SGNH hydrolase"/>
    <property type="match status" value="1"/>
</dbReference>
<sequence length="313" mass="34653">MKHGLKYALALVLSACGWQKTLDPAALQQLYAEPLSAPEKPLRVFHIGHSLVGRNMPAMLEQLAGAGHDHRSQLGWGASLQSHWEPDIPVKGSEVENAHDRYQEAKGAVESGSFDVLVLTEAVEIKDSIKYFDSPKYIRRWAQDARKANPAMRVYLYETWHPLDDPDGWLNRLDRDLGAYWEGVLLAQGLAHGDTGGPVYVIPAGQVMARFVRKLEQSGGFPGLSSREDLFARLPDGQQDMIHLNDVGMYLVALTHYAVLYHRNPAGLPHQLLRADGSPANAPSEAAARAMQEVVWEVVTQYPKTGVNANLKH</sequence>
<reference evidence="1 2" key="1">
    <citation type="submission" date="2023-07" db="EMBL/GenBank/DDBJ databases">
        <title>Sorghum-associated microbial communities from plants grown in Nebraska, USA.</title>
        <authorList>
            <person name="Schachtman D."/>
        </authorList>
    </citation>
    <scope>NUCLEOTIDE SEQUENCE [LARGE SCALE GENOMIC DNA]</scope>
    <source>
        <strain evidence="1 2">4249</strain>
    </source>
</reference>
<gene>
    <name evidence="1" type="ORF">J2W49_002025</name>
</gene>
<dbReference type="Proteomes" id="UP001265700">
    <property type="component" value="Unassembled WGS sequence"/>
</dbReference>
<evidence type="ECO:0000313" key="1">
    <source>
        <dbReference type="EMBL" id="MDR7150070.1"/>
    </source>
</evidence>
<dbReference type="RefSeq" id="WP_310315158.1">
    <property type="nucleotide sequence ID" value="NZ_JAVDWU010000003.1"/>
</dbReference>
<dbReference type="InterPro" id="IPR036514">
    <property type="entry name" value="SGNH_hydro_sf"/>
</dbReference>
<dbReference type="EMBL" id="JAVDWU010000003">
    <property type="protein sequence ID" value="MDR7150070.1"/>
    <property type="molecule type" value="Genomic_DNA"/>
</dbReference>
<organism evidence="1 2">
    <name type="scientific">Hydrogenophaga palleronii</name>
    <dbReference type="NCBI Taxonomy" id="65655"/>
    <lineage>
        <taxon>Bacteria</taxon>
        <taxon>Pseudomonadati</taxon>
        <taxon>Pseudomonadota</taxon>
        <taxon>Betaproteobacteria</taxon>
        <taxon>Burkholderiales</taxon>
        <taxon>Comamonadaceae</taxon>
        <taxon>Hydrogenophaga</taxon>
    </lineage>
</organism>
<keyword evidence="2" id="KW-1185">Reference proteome</keyword>
<protein>
    <submittedName>
        <fullName evidence="1">Uncharacterized protein YjeT (DUF2065 family)</fullName>
    </submittedName>
</protein>
<proteinExistence type="predicted"/>
<accession>A0ABU1WL98</accession>